<comment type="function">
    <text evidence="2">May be involved in the biosynthesis of molybdopterin.</text>
</comment>
<accession>A0A432ZDR7</accession>
<protein>
    <recommendedName>
        <fullName evidence="1 2">Molybdenum cofactor biosynthesis protein B</fullName>
    </recommendedName>
</protein>
<evidence type="ECO:0000259" key="3">
    <source>
        <dbReference type="SMART" id="SM00852"/>
    </source>
</evidence>
<comment type="pathway">
    <text evidence="2">Cofactor biosynthesis; molybdopterin biosynthesis.</text>
</comment>
<dbReference type="CDD" id="cd00886">
    <property type="entry name" value="MogA_MoaB"/>
    <property type="match status" value="1"/>
</dbReference>
<dbReference type="GO" id="GO:0005829">
    <property type="term" value="C:cytosol"/>
    <property type="evidence" value="ECO:0007669"/>
    <property type="project" value="TreeGrafter"/>
</dbReference>
<dbReference type="PIRSF" id="PIRSF006443">
    <property type="entry name" value="MoaB"/>
    <property type="match status" value="1"/>
</dbReference>
<gene>
    <name evidence="4" type="ORF">CWI81_08330</name>
</gene>
<evidence type="ECO:0000256" key="2">
    <source>
        <dbReference type="PIRNR" id="PIRNR006443"/>
    </source>
</evidence>
<organism evidence="4 5">
    <name type="scientific">Idiomarina seosinensis</name>
    <dbReference type="NCBI Taxonomy" id="281739"/>
    <lineage>
        <taxon>Bacteria</taxon>
        <taxon>Pseudomonadati</taxon>
        <taxon>Pseudomonadota</taxon>
        <taxon>Gammaproteobacteria</taxon>
        <taxon>Alteromonadales</taxon>
        <taxon>Idiomarinaceae</taxon>
        <taxon>Idiomarina</taxon>
    </lineage>
</organism>
<proteinExistence type="inferred from homology"/>
<dbReference type="OrthoDB" id="9784492at2"/>
<evidence type="ECO:0000313" key="5">
    <source>
        <dbReference type="Proteomes" id="UP000287908"/>
    </source>
</evidence>
<dbReference type="InterPro" id="IPR012245">
    <property type="entry name" value="MoaB"/>
</dbReference>
<dbReference type="Gene3D" id="3.40.980.10">
    <property type="entry name" value="MoaB/Mog-like domain"/>
    <property type="match status" value="1"/>
</dbReference>
<dbReference type="SMART" id="SM00852">
    <property type="entry name" value="MoCF_biosynth"/>
    <property type="match status" value="1"/>
</dbReference>
<feature type="domain" description="MoaB/Mog" evidence="3">
    <location>
        <begin position="13"/>
        <end position="157"/>
    </location>
</feature>
<dbReference type="GO" id="GO:0006777">
    <property type="term" value="P:Mo-molybdopterin cofactor biosynthetic process"/>
    <property type="evidence" value="ECO:0007669"/>
    <property type="project" value="UniProtKB-UniRule"/>
</dbReference>
<dbReference type="PANTHER" id="PTHR43232">
    <property type="entry name" value="MOLYBDENUM COFACTOR BIOSYNTHESIS PROTEIN B"/>
    <property type="match status" value="1"/>
</dbReference>
<reference evidence="4 5" key="1">
    <citation type="journal article" date="2011" name="Front. Microbiol.">
        <title>Genomic signatures of strain selection and enhancement in Bacillus atrophaeus var. globigii, a historical biowarfare simulant.</title>
        <authorList>
            <person name="Gibbons H.S."/>
            <person name="Broomall S.M."/>
            <person name="McNew L.A."/>
            <person name="Daligault H."/>
            <person name="Chapman C."/>
            <person name="Bruce D."/>
            <person name="Karavis M."/>
            <person name="Krepps M."/>
            <person name="McGregor P.A."/>
            <person name="Hong C."/>
            <person name="Park K.H."/>
            <person name="Akmal A."/>
            <person name="Feldman A."/>
            <person name="Lin J.S."/>
            <person name="Chang W.E."/>
            <person name="Higgs B.W."/>
            <person name="Demirev P."/>
            <person name="Lindquist J."/>
            <person name="Liem A."/>
            <person name="Fochler E."/>
            <person name="Read T.D."/>
            <person name="Tapia R."/>
            <person name="Johnson S."/>
            <person name="Bishop-Lilly K.A."/>
            <person name="Detter C."/>
            <person name="Han C."/>
            <person name="Sozhamannan S."/>
            <person name="Rosenzweig C.N."/>
            <person name="Skowronski E.W."/>
        </authorList>
    </citation>
    <scope>NUCLEOTIDE SEQUENCE [LARGE SCALE GENOMIC DNA]</scope>
    <source>
        <strain evidence="4 5">CL-SP19</strain>
    </source>
</reference>
<dbReference type="RefSeq" id="WP_126784836.1">
    <property type="nucleotide sequence ID" value="NZ_PIQF01000002.1"/>
</dbReference>
<comment type="caution">
    <text evidence="4">The sequence shown here is derived from an EMBL/GenBank/DDBJ whole genome shotgun (WGS) entry which is preliminary data.</text>
</comment>
<dbReference type="SUPFAM" id="SSF53218">
    <property type="entry name" value="Molybdenum cofactor biosynthesis proteins"/>
    <property type="match status" value="1"/>
</dbReference>
<keyword evidence="5" id="KW-1185">Reference proteome</keyword>
<dbReference type="EMBL" id="PIQF01000002">
    <property type="protein sequence ID" value="RUO76113.1"/>
    <property type="molecule type" value="Genomic_DNA"/>
</dbReference>
<dbReference type="InterPro" id="IPR036425">
    <property type="entry name" value="MoaB/Mog-like_dom_sf"/>
</dbReference>
<evidence type="ECO:0000313" key="4">
    <source>
        <dbReference type="EMBL" id="RUO76113.1"/>
    </source>
</evidence>
<dbReference type="UniPathway" id="UPA00344"/>
<sequence length="172" mass="18228">MAANKSFKALNIAVLTFSDKRDSSNDSTGDAIQQWAEQAGHNVAHREVIVHNQHLIRAAVCQLIAADEIDVVLTNGGTGFAPDNVTQAAIEPLLDAKVDGFGELFRMLSYEDIGSSSLQSRAFAGITNRTFIAAVPGSGGAAQLAWNQLLKPQLDSRQGPCNFVGHLLKGGA</sequence>
<dbReference type="PANTHER" id="PTHR43232:SF2">
    <property type="entry name" value="MOLYBDENUM COFACTOR BIOSYNTHESIS PROTEIN B"/>
    <property type="match status" value="1"/>
</dbReference>
<comment type="similarity">
    <text evidence="2">Belongs to the MoaB/Mog family.</text>
</comment>
<evidence type="ECO:0000256" key="1">
    <source>
        <dbReference type="ARBA" id="ARBA00015262"/>
    </source>
</evidence>
<keyword evidence="2" id="KW-0501">Molybdenum cofactor biosynthesis</keyword>
<dbReference type="InterPro" id="IPR001453">
    <property type="entry name" value="MoaB/Mog_dom"/>
</dbReference>
<dbReference type="Pfam" id="PF00994">
    <property type="entry name" value="MoCF_biosynth"/>
    <property type="match status" value="1"/>
</dbReference>
<dbReference type="NCBIfam" id="TIGR00177">
    <property type="entry name" value="molyb_syn"/>
    <property type="match status" value="1"/>
</dbReference>
<name>A0A432ZDR7_9GAMM</name>
<dbReference type="Proteomes" id="UP000287908">
    <property type="component" value="Unassembled WGS sequence"/>
</dbReference>
<dbReference type="AlphaFoldDB" id="A0A432ZDR7"/>